<evidence type="ECO:0008006" key="6">
    <source>
        <dbReference type="Google" id="ProtNLM"/>
    </source>
</evidence>
<evidence type="ECO:0000256" key="3">
    <source>
        <dbReference type="SAM" id="Coils"/>
    </source>
</evidence>
<dbReference type="Proteomes" id="UP000674143">
    <property type="component" value="Unassembled WGS sequence"/>
</dbReference>
<dbReference type="RefSeq" id="XP_067061082.1">
    <property type="nucleotide sequence ID" value="XM_067204045.1"/>
</dbReference>
<reference evidence="5" key="2">
    <citation type="journal article" date="2021" name="Sci. Data">
        <title>Chromosome-scale genome sequencing, assembly and annotation of six genomes from subfamily Leishmaniinae.</title>
        <authorList>
            <person name="Almutairi H."/>
            <person name="Urbaniak M.D."/>
            <person name="Bates M.D."/>
            <person name="Jariyapan N."/>
            <person name="Kwakye-Nuako G."/>
            <person name="Thomaz Soccol V."/>
            <person name="Al-Salem W.S."/>
            <person name="Dillon R.J."/>
            <person name="Bates P.A."/>
            <person name="Gatherer D."/>
        </authorList>
    </citation>
    <scope>NUCLEOTIDE SEQUENCE [LARGE SCALE GENOMIC DNA]</scope>
</reference>
<dbReference type="Gene3D" id="1.10.287.370">
    <property type="match status" value="1"/>
</dbReference>
<evidence type="ECO:0000256" key="1">
    <source>
        <dbReference type="ARBA" id="ARBA00008045"/>
    </source>
</evidence>
<accession>A0A836KG05</accession>
<organism evidence="4 5">
    <name type="scientific">Leishmania orientalis</name>
    <dbReference type="NCBI Taxonomy" id="2249476"/>
    <lineage>
        <taxon>Eukaryota</taxon>
        <taxon>Discoba</taxon>
        <taxon>Euglenozoa</taxon>
        <taxon>Kinetoplastea</taxon>
        <taxon>Metakinetoplastina</taxon>
        <taxon>Trypanosomatida</taxon>
        <taxon>Trypanosomatidae</taxon>
        <taxon>Leishmaniinae</taxon>
        <taxon>Leishmania</taxon>
    </lineage>
</organism>
<dbReference type="GeneID" id="92357979"/>
<sequence>MRSRAHFVLCDLPPRLSSDRRPSRCFLSLSTPALFSPCLCIFISPTYASSTPHLHPCSMLRRAGTSQLTLLHFICCLHSNHYLRLRTCIPAYIQTPTSFHAVPQSPSRRQENRIMSNSGSVSVAAQAELMEKEKTVTEHQQRLESLRHTVKTMATRQVTLKRAERRCQITVGELTKLKPEHVVYQGIGRAFMRAPVNKLIDLNNEEIERCEAEENRLSNEKLRTSELVTKEEGELRRAIEEFRAALMVVQSAQSRSQRSE</sequence>
<dbReference type="InterPro" id="IPR009053">
    <property type="entry name" value="Prefoldin"/>
</dbReference>
<evidence type="ECO:0000313" key="5">
    <source>
        <dbReference type="Proteomes" id="UP000674143"/>
    </source>
</evidence>
<dbReference type="PANTHER" id="PTHR20903:SF0">
    <property type="entry name" value="PREFOLDIN SUBUNIT 1"/>
    <property type="match status" value="1"/>
</dbReference>
<dbReference type="GO" id="GO:0016272">
    <property type="term" value="C:prefoldin complex"/>
    <property type="evidence" value="ECO:0007669"/>
    <property type="project" value="InterPro"/>
</dbReference>
<comment type="caution">
    <text evidence="4">The sequence shown here is derived from an EMBL/GenBank/DDBJ whole genome shotgun (WGS) entry which is preliminary data.</text>
</comment>
<dbReference type="GO" id="GO:0051082">
    <property type="term" value="F:unfolded protein binding"/>
    <property type="evidence" value="ECO:0007669"/>
    <property type="project" value="InterPro"/>
</dbReference>
<protein>
    <recommendedName>
        <fullName evidence="6">Prefoldin subunit</fullName>
    </recommendedName>
</protein>
<dbReference type="SMR" id="A0A836KG05"/>
<feature type="coiled-coil region" evidence="3">
    <location>
        <begin position="196"/>
        <end position="223"/>
    </location>
</feature>
<name>A0A836KG05_9TRYP</name>
<keyword evidence="5" id="KW-1185">Reference proteome</keyword>
<dbReference type="EMBL" id="JAFHLR010000030">
    <property type="protein sequence ID" value="KAG5472686.1"/>
    <property type="molecule type" value="Genomic_DNA"/>
</dbReference>
<comment type="similarity">
    <text evidence="1">Belongs to the prefoldin subunit beta family.</text>
</comment>
<dbReference type="GO" id="GO:0005737">
    <property type="term" value="C:cytoplasm"/>
    <property type="evidence" value="ECO:0007669"/>
    <property type="project" value="TreeGrafter"/>
</dbReference>
<dbReference type="PANTHER" id="PTHR20903">
    <property type="entry name" value="PREFOLDIN SUBUNIT 1-RELATED"/>
    <property type="match status" value="1"/>
</dbReference>
<dbReference type="SUPFAM" id="SSF46579">
    <property type="entry name" value="Prefoldin"/>
    <property type="match status" value="1"/>
</dbReference>
<gene>
    <name evidence="4" type="ORF">LSCM4_02008</name>
</gene>
<evidence type="ECO:0000313" key="4">
    <source>
        <dbReference type="EMBL" id="KAG5472686.1"/>
    </source>
</evidence>
<dbReference type="KEGG" id="loi:92357979"/>
<evidence type="ECO:0000256" key="2">
    <source>
        <dbReference type="ARBA" id="ARBA00023186"/>
    </source>
</evidence>
<dbReference type="InterPro" id="IPR002777">
    <property type="entry name" value="PFD_beta-like"/>
</dbReference>
<reference evidence="5" key="1">
    <citation type="journal article" date="2021" name="Microbiol. Resour. Announc.">
        <title>LGAAP: Leishmaniinae Genome Assembly and Annotation Pipeline.</title>
        <authorList>
            <person name="Almutairi H."/>
            <person name="Urbaniak M.D."/>
            <person name="Bates M.D."/>
            <person name="Jariyapan N."/>
            <person name="Kwakye-Nuako G."/>
            <person name="Thomaz-Soccol V."/>
            <person name="Al-Salem W.S."/>
            <person name="Dillon R.J."/>
            <person name="Bates P.A."/>
            <person name="Gatherer D."/>
        </authorList>
    </citation>
    <scope>NUCLEOTIDE SEQUENCE [LARGE SCALE GENOMIC DNA]</scope>
</reference>
<keyword evidence="3" id="KW-0175">Coiled coil</keyword>
<proteinExistence type="inferred from homology"/>
<keyword evidence="2" id="KW-0143">Chaperone</keyword>
<dbReference type="AlphaFoldDB" id="A0A836KG05"/>
<dbReference type="GO" id="GO:0044183">
    <property type="term" value="F:protein folding chaperone"/>
    <property type="evidence" value="ECO:0007669"/>
    <property type="project" value="TreeGrafter"/>
</dbReference>
<dbReference type="Pfam" id="PF01920">
    <property type="entry name" value="Prefoldin_2"/>
    <property type="match status" value="1"/>
</dbReference>